<evidence type="ECO:0000256" key="2">
    <source>
        <dbReference type="ARBA" id="ARBA00022475"/>
    </source>
</evidence>
<evidence type="ECO:0000256" key="6">
    <source>
        <dbReference type="SAM" id="MobiDB-lite"/>
    </source>
</evidence>
<feature type="domain" description="EamA" evidence="8">
    <location>
        <begin position="18"/>
        <end position="151"/>
    </location>
</feature>
<dbReference type="Pfam" id="PF00892">
    <property type="entry name" value="EamA"/>
    <property type="match status" value="2"/>
</dbReference>
<feature type="transmembrane region" description="Helical" evidence="7">
    <location>
        <begin position="134"/>
        <end position="153"/>
    </location>
</feature>
<feature type="transmembrane region" description="Helical" evidence="7">
    <location>
        <begin position="105"/>
        <end position="127"/>
    </location>
</feature>
<feature type="transmembrane region" description="Helical" evidence="7">
    <location>
        <begin position="301"/>
        <end position="318"/>
    </location>
</feature>
<keyword evidence="4 7" id="KW-1133">Transmembrane helix</keyword>
<keyword evidence="5 7" id="KW-0472">Membrane</keyword>
<feature type="transmembrane region" description="Helical" evidence="7">
    <location>
        <begin position="246"/>
        <end position="264"/>
    </location>
</feature>
<dbReference type="InterPro" id="IPR037185">
    <property type="entry name" value="EmrE-like"/>
</dbReference>
<feature type="transmembrane region" description="Helical" evidence="7">
    <location>
        <begin position="46"/>
        <end position="63"/>
    </location>
</feature>
<sequence>MQHRIANASLSPLLQRQTGNLCVLLAACLWGTTGTAAHFNQGVSPLATGAFAMGVGGVLQAILSRRHLRAEAHKLLAQKHLVAWGALFILCYPLAFYSAMEYTGVAMGTVITIATAPLAAAALEYLLDRKKVTASWYAALTLGMIGVALMAIGETALPEATPLLESRGEGAMLMDERKLIGIALGIVAGASYATYSLLARRMMLQGTHGRAAMGCLFGTAGVMLLLGLGAASLIHDPRLFATPVNASVAIYMALIPMLLASLVFGRGLASVPISRVTMLTMFEPLVAGVLAVVVVGEQFTMMGAIGMLLIMTCLMLQLRSRAPRTPTASPQPAPTAWARASHASRRPDLEAERASDLEIDLATGLWTGSDSGQESVCESVAMLDYPTESQHGWSHAAVESGDRTPR</sequence>
<name>A0AAP4TX38_9GAMM</name>
<protein>
    <submittedName>
        <fullName evidence="9">DMT family transporter</fullName>
    </submittedName>
</protein>
<keyword evidence="2" id="KW-1003">Cell membrane</keyword>
<evidence type="ECO:0000256" key="5">
    <source>
        <dbReference type="ARBA" id="ARBA00023136"/>
    </source>
</evidence>
<organism evidence="9 10">
    <name type="scientific">Cobetia amphilecti</name>
    <dbReference type="NCBI Taxonomy" id="1055104"/>
    <lineage>
        <taxon>Bacteria</taxon>
        <taxon>Pseudomonadati</taxon>
        <taxon>Pseudomonadota</taxon>
        <taxon>Gammaproteobacteria</taxon>
        <taxon>Oceanospirillales</taxon>
        <taxon>Halomonadaceae</taxon>
        <taxon>Cobetia</taxon>
    </lineage>
</organism>
<feature type="transmembrane region" description="Helical" evidence="7">
    <location>
        <begin position="211"/>
        <end position="234"/>
    </location>
</feature>
<feature type="transmembrane region" description="Helical" evidence="7">
    <location>
        <begin position="81"/>
        <end position="99"/>
    </location>
</feature>
<evidence type="ECO:0000259" key="8">
    <source>
        <dbReference type="Pfam" id="PF00892"/>
    </source>
</evidence>
<accession>A0AAP4TX38</accession>
<dbReference type="InterPro" id="IPR051258">
    <property type="entry name" value="Diverse_Substrate_Transporter"/>
</dbReference>
<dbReference type="GO" id="GO:0005886">
    <property type="term" value="C:plasma membrane"/>
    <property type="evidence" value="ECO:0007669"/>
    <property type="project" value="UniProtKB-SubCell"/>
</dbReference>
<dbReference type="PANTHER" id="PTHR42920:SF11">
    <property type="entry name" value="INNER MEMBRANE PROTEIN YTFF"/>
    <property type="match status" value="1"/>
</dbReference>
<dbReference type="Proteomes" id="UP001170481">
    <property type="component" value="Unassembled WGS sequence"/>
</dbReference>
<dbReference type="PANTHER" id="PTHR42920">
    <property type="entry name" value="OS03G0707200 PROTEIN-RELATED"/>
    <property type="match status" value="1"/>
</dbReference>
<dbReference type="AlphaFoldDB" id="A0AAP4TX38"/>
<evidence type="ECO:0000256" key="4">
    <source>
        <dbReference type="ARBA" id="ARBA00022989"/>
    </source>
</evidence>
<feature type="transmembrane region" description="Helical" evidence="7">
    <location>
        <begin position="276"/>
        <end position="295"/>
    </location>
</feature>
<feature type="compositionally biased region" description="Low complexity" evidence="6">
    <location>
        <begin position="323"/>
        <end position="338"/>
    </location>
</feature>
<reference evidence="9" key="1">
    <citation type="submission" date="2023-07" db="EMBL/GenBank/DDBJ databases">
        <title>Genome content predicts the carbon catabolic preferences of heterotrophic bacteria.</title>
        <authorList>
            <person name="Gralka M."/>
        </authorList>
    </citation>
    <scope>NUCLEOTIDE SEQUENCE</scope>
    <source>
        <strain evidence="9">C2R13</strain>
    </source>
</reference>
<proteinExistence type="predicted"/>
<dbReference type="EMBL" id="JAUORK010000001">
    <property type="protein sequence ID" value="MDO6670556.1"/>
    <property type="molecule type" value="Genomic_DNA"/>
</dbReference>
<evidence type="ECO:0000256" key="1">
    <source>
        <dbReference type="ARBA" id="ARBA00004651"/>
    </source>
</evidence>
<gene>
    <name evidence="9" type="ORF">Q4535_00355</name>
</gene>
<dbReference type="PROSITE" id="PS51257">
    <property type="entry name" value="PROKAR_LIPOPROTEIN"/>
    <property type="match status" value="1"/>
</dbReference>
<evidence type="ECO:0000313" key="9">
    <source>
        <dbReference type="EMBL" id="MDO6670556.1"/>
    </source>
</evidence>
<dbReference type="SUPFAM" id="SSF103481">
    <property type="entry name" value="Multidrug resistance efflux transporter EmrE"/>
    <property type="match status" value="2"/>
</dbReference>
<feature type="transmembrane region" description="Helical" evidence="7">
    <location>
        <begin position="179"/>
        <end position="199"/>
    </location>
</feature>
<dbReference type="RefSeq" id="WP_303592389.1">
    <property type="nucleotide sequence ID" value="NZ_JAUORK010000001.1"/>
</dbReference>
<comment type="caution">
    <text evidence="9">The sequence shown here is derived from an EMBL/GenBank/DDBJ whole genome shotgun (WGS) entry which is preliminary data.</text>
</comment>
<comment type="subcellular location">
    <subcellularLocation>
        <location evidence="1">Cell membrane</location>
        <topology evidence="1">Multi-pass membrane protein</topology>
    </subcellularLocation>
</comment>
<dbReference type="InterPro" id="IPR000620">
    <property type="entry name" value="EamA_dom"/>
</dbReference>
<keyword evidence="3 7" id="KW-0812">Transmembrane</keyword>
<evidence type="ECO:0000313" key="10">
    <source>
        <dbReference type="Proteomes" id="UP001170481"/>
    </source>
</evidence>
<evidence type="ECO:0000256" key="7">
    <source>
        <dbReference type="SAM" id="Phobius"/>
    </source>
</evidence>
<feature type="region of interest" description="Disordered" evidence="6">
    <location>
        <begin position="323"/>
        <end position="349"/>
    </location>
</feature>
<feature type="domain" description="EamA" evidence="8">
    <location>
        <begin position="180"/>
        <end position="316"/>
    </location>
</feature>
<evidence type="ECO:0000256" key="3">
    <source>
        <dbReference type="ARBA" id="ARBA00022692"/>
    </source>
</evidence>